<dbReference type="EMBL" id="JAVDWH010000001">
    <property type="protein sequence ID" value="MDR7085489.1"/>
    <property type="molecule type" value="Genomic_DNA"/>
</dbReference>
<dbReference type="SMART" id="SM00332">
    <property type="entry name" value="PP2Cc"/>
    <property type="match status" value="1"/>
</dbReference>
<evidence type="ECO:0000259" key="3">
    <source>
        <dbReference type="PROSITE" id="PS51746"/>
    </source>
</evidence>
<dbReference type="Pfam" id="PF13672">
    <property type="entry name" value="PP2C_2"/>
    <property type="match status" value="1"/>
</dbReference>
<evidence type="ECO:0000256" key="1">
    <source>
        <dbReference type="SAM" id="MobiDB-lite"/>
    </source>
</evidence>
<keyword evidence="5" id="KW-1185">Reference proteome</keyword>
<keyword evidence="2" id="KW-1133">Transmembrane helix</keyword>
<feature type="domain" description="PPM-type phosphatase" evidence="3">
    <location>
        <begin position="7"/>
        <end position="236"/>
    </location>
</feature>
<feature type="region of interest" description="Disordered" evidence="1">
    <location>
        <begin position="251"/>
        <end position="290"/>
    </location>
</feature>
<keyword evidence="2" id="KW-0472">Membrane</keyword>
<dbReference type="InterPro" id="IPR036457">
    <property type="entry name" value="PPM-type-like_dom_sf"/>
</dbReference>
<dbReference type="InterPro" id="IPR001932">
    <property type="entry name" value="PPM-type_phosphatase-like_dom"/>
</dbReference>
<keyword evidence="2" id="KW-0812">Transmembrane</keyword>
<feature type="region of interest" description="Disordered" evidence="1">
    <location>
        <begin position="392"/>
        <end position="424"/>
    </location>
</feature>
<feature type="compositionally biased region" description="Low complexity" evidence="1">
    <location>
        <begin position="415"/>
        <end position="424"/>
    </location>
</feature>
<organism evidence="4 5">
    <name type="scientific">Aeromicrobium panaciterrae</name>
    <dbReference type="NCBI Taxonomy" id="363861"/>
    <lineage>
        <taxon>Bacteria</taxon>
        <taxon>Bacillati</taxon>
        <taxon>Actinomycetota</taxon>
        <taxon>Actinomycetes</taxon>
        <taxon>Propionibacteriales</taxon>
        <taxon>Nocardioidaceae</taxon>
        <taxon>Aeromicrobium</taxon>
    </lineage>
</organism>
<proteinExistence type="predicted"/>
<evidence type="ECO:0000313" key="5">
    <source>
        <dbReference type="Proteomes" id="UP001257739"/>
    </source>
</evidence>
<dbReference type="Proteomes" id="UP001257739">
    <property type="component" value="Unassembled WGS sequence"/>
</dbReference>
<dbReference type="CDD" id="cd00143">
    <property type="entry name" value="PP2Cc"/>
    <property type="match status" value="1"/>
</dbReference>
<protein>
    <submittedName>
        <fullName evidence="4">Protein phosphatase</fullName>
        <ecNumber evidence="4">3.1.3.16</ecNumber>
    </submittedName>
</protein>
<evidence type="ECO:0000256" key="2">
    <source>
        <dbReference type="SAM" id="Phobius"/>
    </source>
</evidence>
<reference evidence="4 5" key="1">
    <citation type="submission" date="2023-07" db="EMBL/GenBank/DDBJ databases">
        <title>Sorghum-associated microbial communities from plants grown in Nebraska, USA.</title>
        <authorList>
            <person name="Schachtman D."/>
        </authorList>
    </citation>
    <scope>NUCLEOTIDE SEQUENCE [LARGE SCALE GENOMIC DNA]</scope>
    <source>
        <strain evidence="4 5">BE248</strain>
    </source>
</reference>
<dbReference type="Gene3D" id="3.60.40.10">
    <property type="entry name" value="PPM-type phosphatase domain"/>
    <property type="match status" value="1"/>
</dbReference>
<keyword evidence="4" id="KW-0378">Hydrolase</keyword>
<dbReference type="GO" id="GO:0004722">
    <property type="term" value="F:protein serine/threonine phosphatase activity"/>
    <property type="evidence" value="ECO:0007669"/>
    <property type="project" value="UniProtKB-EC"/>
</dbReference>
<comment type="caution">
    <text evidence="4">The sequence shown here is derived from an EMBL/GenBank/DDBJ whole genome shotgun (WGS) entry which is preliminary data.</text>
</comment>
<dbReference type="PROSITE" id="PS51746">
    <property type="entry name" value="PPM_2"/>
    <property type="match status" value="1"/>
</dbReference>
<dbReference type="SUPFAM" id="SSF81606">
    <property type="entry name" value="PP2C-like"/>
    <property type="match status" value="1"/>
</dbReference>
<accession>A0ABU1UJZ8</accession>
<dbReference type="EC" id="3.1.3.16" evidence="4"/>
<name>A0ABU1UJZ8_9ACTN</name>
<sequence>MTSLTYRYVALTDTGLRRPANQDSGYASPRLLVIADGMGGAAAGDLASAEAMHIIRQLDQGFEGDAMDALRQSVTDANARLGQLIRNDPAVEGMGTTLEAMLWDGSKIAFAHLGDSRAYRLRDGVLEQISTDHTFVQSLVDEGKISRDEARVHPHRSLLLRALLGRDDNEADYNWLQPMLGDRYLLCSDGLSDMVGDNVIEMALSAETIDLAATELVRLALEAGGYDNVTVVIAEFVDKDAAVDENLASSDGQPQLVGAAAGPARPRTSRRSDPKTAESQTIDPEEIRYAPRPPSSRRWLRWTALGIAIAAILAIAGGVTYNWSQNQYFVASHEGKVTIYKGVQADIPGITLQHVDEITEVEVSTLPEFRAKQVRAGIEASSRAEAEQIVENLDQVAIKPTPTPTPKPKPKDTETSTSSAVWLR</sequence>
<evidence type="ECO:0000313" key="4">
    <source>
        <dbReference type="EMBL" id="MDR7085489.1"/>
    </source>
</evidence>
<gene>
    <name evidence="4" type="ORF">J2X11_000328</name>
</gene>
<dbReference type="RefSeq" id="WP_309965895.1">
    <property type="nucleotide sequence ID" value="NZ_JAVDWH010000001.1"/>
</dbReference>
<feature type="transmembrane region" description="Helical" evidence="2">
    <location>
        <begin position="302"/>
        <end position="323"/>
    </location>
</feature>
<dbReference type="SMART" id="SM00331">
    <property type="entry name" value="PP2C_SIG"/>
    <property type="match status" value="1"/>
</dbReference>
<dbReference type="Pfam" id="PF08955">
    <property type="entry name" value="BofC_C"/>
    <property type="match status" value="1"/>
</dbReference>
<dbReference type="InterPro" id="IPR015050">
    <property type="entry name" value="BofC_C"/>
</dbReference>